<dbReference type="FunFam" id="3.30.1360.60:FF:000001">
    <property type="entry name" value="PTS system glucose-specific IIBC component PtsG"/>
    <property type="match status" value="1"/>
</dbReference>
<dbReference type="Pfam" id="PF00367">
    <property type="entry name" value="PTS_EIIB"/>
    <property type="match status" value="1"/>
</dbReference>
<evidence type="ECO:0000256" key="1">
    <source>
        <dbReference type="ARBA" id="ARBA00004651"/>
    </source>
</evidence>
<keyword evidence="8" id="KW-0418">Kinase</keyword>
<evidence type="ECO:0000256" key="3">
    <source>
        <dbReference type="ARBA" id="ARBA00022475"/>
    </source>
</evidence>
<evidence type="ECO:0000259" key="14">
    <source>
        <dbReference type="PROSITE" id="PS51103"/>
    </source>
</evidence>
<dbReference type="RefSeq" id="WP_104438591.1">
    <property type="nucleotide sequence ID" value="NZ_PTJA01000012.1"/>
</dbReference>
<evidence type="ECO:0000256" key="2">
    <source>
        <dbReference type="ARBA" id="ARBA00022448"/>
    </source>
</evidence>
<keyword evidence="7 12" id="KW-0812">Transmembrane</keyword>
<keyword evidence="9 12" id="KW-1133">Transmembrane helix</keyword>
<dbReference type="GO" id="GO:0015771">
    <property type="term" value="P:trehalose transport"/>
    <property type="evidence" value="ECO:0007669"/>
    <property type="project" value="TreeGrafter"/>
</dbReference>
<dbReference type="SUPFAM" id="SSF55604">
    <property type="entry name" value="Glucose permease domain IIB"/>
    <property type="match status" value="1"/>
</dbReference>
<evidence type="ECO:0000256" key="5">
    <source>
        <dbReference type="ARBA" id="ARBA00022679"/>
    </source>
</evidence>
<evidence type="ECO:0000256" key="8">
    <source>
        <dbReference type="ARBA" id="ARBA00022777"/>
    </source>
</evidence>
<keyword evidence="5" id="KW-0808">Transferase</keyword>
<dbReference type="PROSITE" id="PS01035">
    <property type="entry name" value="PTS_EIIB_TYPE_1_CYS"/>
    <property type="match status" value="1"/>
</dbReference>
<dbReference type="InterPro" id="IPR003352">
    <property type="entry name" value="PTS_EIIC"/>
</dbReference>
<feature type="transmembrane region" description="Helical" evidence="12">
    <location>
        <begin position="243"/>
        <end position="264"/>
    </location>
</feature>
<evidence type="ECO:0000259" key="13">
    <source>
        <dbReference type="PROSITE" id="PS51098"/>
    </source>
</evidence>
<comment type="caution">
    <text evidence="15">The sequence shown here is derived from an EMBL/GenBank/DDBJ whole genome shotgun (WGS) entry which is preliminary data.</text>
</comment>
<feature type="domain" description="PTS EIIC type-1" evidence="14">
    <location>
        <begin position="108"/>
        <end position="462"/>
    </location>
</feature>
<evidence type="ECO:0000256" key="6">
    <source>
        <dbReference type="ARBA" id="ARBA00022683"/>
    </source>
</evidence>
<dbReference type="AlphaFoldDB" id="A0A2S6HN48"/>
<dbReference type="GO" id="GO:0005886">
    <property type="term" value="C:plasma membrane"/>
    <property type="evidence" value="ECO:0007669"/>
    <property type="project" value="UniProtKB-SubCell"/>
</dbReference>
<dbReference type="InterPro" id="IPR018113">
    <property type="entry name" value="PTrfase_EIIB_Cys"/>
</dbReference>
<dbReference type="OrthoDB" id="92465at2"/>
<feature type="transmembrane region" description="Helical" evidence="12">
    <location>
        <begin position="296"/>
        <end position="315"/>
    </location>
</feature>
<evidence type="ECO:0000256" key="11">
    <source>
        <dbReference type="PROSITE-ProRule" id="PRU00421"/>
    </source>
</evidence>
<dbReference type="GO" id="GO:0090589">
    <property type="term" value="F:protein-phosphocysteine-trehalose phosphotransferase system transporter activity"/>
    <property type="evidence" value="ECO:0007669"/>
    <property type="project" value="TreeGrafter"/>
</dbReference>
<feature type="transmembrane region" description="Helical" evidence="12">
    <location>
        <begin position="358"/>
        <end position="377"/>
    </location>
</feature>
<feature type="transmembrane region" description="Helical" evidence="12">
    <location>
        <begin position="383"/>
        <end position="406"/>
    </location>
</feature>
<evidence type="ECO:0000256" key="4">
    <source>
        <dbReference type="ARBA" id="ARBA00022597"/>
    </source>
</evidence>
<evidence type="ECO:0000313" key="15">
    <source>
        <dbReference type="EMBL" id="PPK78889.1"/>
    </source>
</evidence>
<feature type="active site" description="Phosphocysteine intermediate; for EIIB activity" evidence="11">
    <location>
        <position position="29"/>
    </location>
</feature>
<sequence length="462" mass="49307">MGKISYTQLASDLVRLVGGRDNIISVTNCMTRLRFVLKDENAAKTDEIKAVKDVKGVVRQGGQYQIIIGTHVNTVIADVKKEAGILEGEEKTDMKLLKEGNLFDRIFKIISGCIMPMIGVMVASGMIKGLLAVLTTVKVLEATDGTYLILYAAANSIMYFLPVVVGFNAGKVFGCNQFVTAIIGASLIYPDIIAAQTAGTALTFLKIPVTLINYSGSLLPVVAASWVASKIEKGAKRIIPQMVQLFFVPTIVLMITVPLSYLVIGPVMTYVSNVLSAGVMFIFNHVPVLGGVLFGAFWQLIVLLGLHSAFIPVLMNNLFTLGSDPVNAVLGLTVWALAGVSLGYALRTKDKEKKSLGFGNLVSCLFGITEPTIYSIALPNFKLFIAAFVGGGIGGGIMAGLGGRMYSFIGDGIFRIPAMINPKGLDISFYGFIVCAAISFVVSAVLAFILAGEDTNKTDRSK</sequence>
<dbReference type="GO" id="GO:0009401">
    <property type="term" value="P:phosphoenolpyruvate-dependent sugar phosphotransferase system"/>
    <property type="evidence" value="ECO:0007669"/>
    <property type="project" value="UniProtKB-KW"/>
</dbReference>
<feature type="transmembrane region" description="Helical" evidence="12">
    <location>
        <begin position="327"/>
        <end position="346"/>
    </location>
</feature>
<protein>
    <submittedName>
        <fullName evidence="15">PTS system beta-glucosides-specific IIC component</fullName>
    </submittedName>
</protein>
<feature type="domain" description="PTS EIIB type-1" evidence="13">
    <location>
        <begin position="7"/>
        <end position="89"/>
    </location>
</feature>
<feature type="transmembrane region" description="Helical" evidence="12">
    <location>
        <begin position="211"/>
        <end position="231"/>
    </location>
</feature>
<dbReference type="Gene3D" id="3.30.1360.60">
    <property type="entry name" value="Glucose permease domain IIB"/>
    <property type="match status" value="1"/>
</dbReference>
<dbReference type="PROSITE" id="PS51103">
    <property type="entry name" value="PTS_EIIC_TYPE_1"/>
    <property type="match status" value="1"/>
</dbReference>
<feature type="transmembrane region" description="Helical" evidence="12">
    <location>
        <begin position="270"/>
        <end position="289"/>
    </location>
</feature>
<dbReference type="GO" id="GO:0008982">
    <property type="term" value="F:protein-N(PI)-phosphohistidine-sugar phosphotransferase activity"/>
    <property type="evidence" value="ECO:0007669"/>
    <property type="project" value="InterPro"/>
</dbReference>
<keyword evidence="6" id="KW-0598">Phosphotransferase system</keyword>
<evidence type="ECO:0000256" key="7">
    <source>
        <dbReference type="ARBA" id="ARBA00022692"/>
    </source>
</evidence>
<dbReference type="EMBL" id="PTJA01000012">
    <property type="protein sequence ID" value="PPK78889.1"/>
    <property type="molecule type" value="Genomic_DNA"/>
</dbReference>
<keyword evidence="3" id="KW-1003">Cell membrane</keyword>
<evidence type="ECO:0000256" key="10">
    <source>
        <dbReference type="ARBA" id="ARBA00023136"/>
    </source>
</evidence>
<feature type="transmembrane region" description="Helical" evidence="12">
    <location>
        <begin position="106"/>
        <end position="127"/>
    </location>
</feature>
<accession>A0A2S6HN48</accession>
<feature type="transmembrane region" description="Helical" evidence="12">
    <location>
        <begin position="427"/>
        <end position="451"/>
    </location>
</feature>
<proteinExistence type="predicted"/>
<dbReference type="InterPro" id="IPR036878">
    <property type="entry name" value="Glu_permease_IIB"/>
</dbReference>
<feature type="transmembrane region" description="Helical" evidence="12">
    <location>
        <begin position="147"/>
        <end position="167"/>
    </location>
</feature>
<name>A0A2S6HN48_9FIRM</name>
<dbReference type="InterPro" id="IPR050558">
    <property type="entry name" value="PTS_Sugar-Specific_Components"/>
</dbReference>
<keyword evidence="4" id="KW-0762">Sugar transport</keyword>
<gene>
    <name evidence="15" type="ORF">BXY41_11248</name>
</gene>
<dbReference type="Pfam" id="PF02378">
    <property type="entry name" value="PTS_EIIC"/>
    <property type="match status" value="1"/>
</dbReference>
<dbReference type="GO" id="GO:0016301">
    <property type="term" value="F:kinase activity"/>
    <property type="evidence" value="ECO:0007669"/>
    <property type="project" value="UniProtKB-KW"/>
</dbReference>
<dbReference type="PANTHER" id="PTHR30175:SF1">
    <property type="entry name" value="PTS SYSTEM ARBUTIN-, CELLOBIOSE-, AND SALICIN-SPECIFIC EIIBC COMPONENT-RELATED"/>
    <property type="match status" value="1"/>
</dbReference>
<feature type="transmembrane region" description="Helical" evidence="12">
    <location>
        <begin position="179"/>
        <end position="205"/>
    </location>
</feature>
<organism evidence="15 16">
    <name type="scientific">Lacrimispora xylanisolvens</name>
    <dbReference type="NCBI Taxonomy" id="384636"/>
    <lineage>
        <taxon>Bacteria</taxon>
        <taxon>Bacillati</taxon>
        <taxon>Bacillota</taxon>
        <taxon>Clostridia</taxon>
        <taxon>Lachnospirales</taxon>
        <taxon>Lachnospiraceae</taxon>
        <taxon>Lacrimispora</taxon>
    </lineage>
</organism>
<dbReference type="PANTHER" id="PTHR30175">
    <property type="entry name" value="PHOSPHOTRANSFERASE SYSTEM TRANSPORT PROTEIN"/>
    <property type="match status" value="1"/>
</dbReference>
<evidence type="ECO:0000256" key="12">
    <source>
        <dbReference type="SAM" id="Phobius"/>
    </source>
</evidence>
<dbReference type="InterPro" id="IPR001996">
    <property type="entry name" value="PTS_IIB_1"/>
</dbReference>
<keyword evidence="10 12" id="KW-0472">Membrane</keyword>
<comment type="subcellular location">
    <subcellularLocation>
        <location evidence="1">Cell membrane</location>
        <topology evidence="1">Multi-pass membrane protein</topology>
    </subcellularLocation>
</comment>
<keyword evidence="2" id="KW-0813">Transport</keyword>
<dbReference type="PROSITE" id="PS51098">
    <property type="entry name" value="PTS_EIIB_TYPE_1"/>
    <property type="match status" value="1"/>
</dbReference>
<dbReference type="CDD" id="cd00212">
    <property type="entry name" value="PTS_IIB_glc"/>
    <property type="match status" value="1"/>
</dbReference>
<dbReference type="Proteomes" id="UP000237749">
    <property type="component" value="Unassembled WGS sequence"/>
</dbReference>
<evidence type="ECO:0000256" key="9">
    <source>
        <dbReference type="ARBA" id="ARBA00022989"/>
    </source>
</evidence>
<evidence type="ECO:0000313" key="16">
    <source>
        <dbReference type="Proteomes" id="UP000237749"/>
    </source>
</evidence>
<dbReference type="InterPro" id="IPR013013">
    <property type="entry name" value="PTS_EIIC_1"/>
</dbReference>
<keyword evidence="16" id="KW-1185">Reference proteome</keyword>
<reference evidence="15 16" key="1">
    <citation type="submission" date="2018-02" db="EMBL/GenBank/DDBJ databases">
        <title>Genomic Encyclopedia of Archaeal and Bacterial Type Strains, Phase II (KMG-II): from individual species to whole genera.</title>
        <authorList>
            <person name="Goeker M."/>
        </authorList>
    </citation>
    <scope>NUCLEOTIDE SEQUENCE [LARGE SCALE GENOMIC DNA]</scope>
    <source>
        <strain evidence="15 16">DSM 3808</strain>
    </source>
</reference>